<feature type="transmembrane region" description="Helical" evidence="2">
    <location>
        <begin position="327"/>
        <end position="360"/>
    </location>
</feature>
<keyword evidence="2" id="KW-0812">Transmembrane</keyword>
<feature type="region of interest" description="Disordered" evidence="1">
    <location>
        <begin position="383"/>
        <end position="424"/>
    </location>
</feature>
<dbReference type="InterPro" id="IPR057169">
    <property type="entry name" value="DUF7847"/>
</dbReference>
<organism evidence="4 5">
    <name type="scientific">Actinoallomurus oryzae</name>
    <dbReference type="NCBI Taxonomy" id="502180"/>
    <lineage>
        <taxon>Bacteria</taxon>
        <taxon>Bacillati</taxon>
        <taxon>Actinomycetota</taxon>
        <taxon>Actinomycetes</taxon>
        <taxon>Streptosporangiales</taxon>
        <taxon>Thermomonosporaceae</taxon>
        <taxon>Actinoallomurus</taxon>
    </lineage>
</organism>
<gene>
    <name evidence="4" type="ORF">GCM10023191_070660</name>
</gene>
<evidence type="ECO:0000256" key="1">
    <source>
        <dbReference type="SAM" id="MobiDB-lite"/>
    </source>
</evidence>
<comment type="caution">
    <text evidence="4">The sequence shown here is derived from an EMBL/GenBank/DDBJ whole genome shotgun (WGS) entry which is preliminary data.</text>
</comment>
<feature type="compositionally biased region" description="Pro residues" evidence="1">
    <location>
        <begin position="409"/>
        <end position="424"/>
    </location>
</feature>
<protein>
    <submittedName>
        <fullName evidence="4">Membrane protein</fullName>
    </submittedName>
</protein>
<keyword evidence="5" id="KW-1185">Reference proteome</keyword>
<reference evidence="5" key="1">
    <citation type="journal article" date="2019" name="Int. J. Syst. Evol. Microbiol.">
        <title>The Global Catalogue of Microorganisms (GCM) 10K type strain sequencing project: providing services to taxonomists for standard genome sequencing and annotation.</title>
        <authorList>
            <consortium name="The Broad Institute Genomics Platform"/>
            <consortium name="The Broad Institute Genome Sequencing Center for Infectious Disease"/>
            <person name="Wu L."/>
            <person name="Ma J."/>
        </authorList>
    </citation>
    <scope>NUCLEOTIDE SEQUENCE [LARGE SCALE GENOMIC DNA]</scope>
    <source>
        <strain evidence="5">JCM 17933</strain>
    </source>
</reference>
<feature type="transmembrane region" description="Helical" evidence="2">
    <location>
        <begin position="285"/>
        <end position="307"/>
    </location>
</feature>
<sequence length="424" mass="44603">MTDPRAWGTPGSGAPPSDEARATPGSDTPPSDEARVTPGADAPPSDGVWATPGADRPPSDRPAPPVPEPAADEPELETEIPLRPLGVSEILDGAVTYIRRNPRATLGMSAVMTTVVEVVVTLAQYFLIGSQARTEITPGAVEKSVGWAFVISAGSLLLTAYVVLLLSGLLAPVMARTLLGRPTSLVHAWRAVRPCLGRLFGAATAVLVAVFLALAIPLTPMIAAVAVDAPVGVQAVTWILGAPLAFVAMVMAYIWLAFSTPILVMEHRGVIASLRRSAEMVRGRWWRTFGVLFLALVITVLAEFVVIPGPFTVVVEIVANVHPNPSGGLLVALLAVSAVGRIVAGTLVNPFNAGVIAIVYADRRMRREAFDLELQMRPPDDPLAAWLPGPLTAAGSGPQPKVRRTPVPWTAPAPPPPPPPGWPR</sequence>
<accession>A0ABP8QTR0</accession>
<feature type="transmembrane region" description="Helical" evidence="2">
    <location>
        <begin position="147"/>
        <end position="175"/>
    </location>
</feature>
<keyword evidence="2" id="KW-0472">Membrane</keyword>
<evidence type="ECO:0000256" key="2">
    <source>
        <dbReference type="SAM" id="Phobius"/>
    </source>
</evidence>
<dbReference type="EMBL" id="BAABHF010000044">
    <property type="protein sequence ID" value="GAA4509468.1"/>
    <property type="molecule type" value="Genomic_DNA"/>
</dbReference>
<dbReference type="Pfam" id="PF25231">
    <property type="entry name" value="DUF7847"/>
    <property type="match status" value="1"/>
</dbReference>
<dbReference type="Proteomes" id="UP001500503">
    <property type="component" value="Unassembled WGS sequence"/>
</dbReference>
<dbReference type="RefSeq" id="WP_345471331.1">
    <property type="nucleotide sequence ID" value="NZ_BAABHF010000044.1"/>
</dbReference>
<feature type="domain" description="DUF7847" evidence="3">
    <location>
        <begin position="87"/>
        <end position="360"/>
    </location>
</feature>
<name>A0ABP8QTR0_9ACTN</name>
<feature type="transmembrane region" description="Helical" evidence="2">
    <location>
        <begin position="238"/>
        <end position="264"/>
    </location>
</feature>
<keyword evidence="2" id="KW-1133">Transmembrane helix</keyword>
<feature type="region of interest" description="Disordered" evidence="1">
    <location>
        <begin position="1"/>
        <end position="82"/>
    </location>
</feature>
<proteinExistence type="predicted"/>
<evidence type="ECO:0000313" key="5">
    <source>
        <dbReference type="Proteomes" id="UP001500503"/>
    </source>
</evidence>
<evidence type="ECO:0000259" key="3">
    <source>
        <dbReference type="Pfam" id="PF25231"/>
    </source>
</evidence>
<feature type="transmembrane region" description="Helical" evidence="2">
    <location>
        <begin position="196"/>
        <end position="218"/>
    </location>
</feature>
<feature type="transmembrane region" description="Helical" evidence="2">
    <location>
        <begin position="106"/>
        <end position="127"/>
    </location>
</feature>
<evidence type="ECO:0000313" key="4">
    <source>
        <dbReference type="EMBL" id="GAA4509468.1"/>
    </source>
</evidence>